<feature type="region of interest" description="Disordered" evidence="2">
    <location>
        <begin position="478"/>
        <end position="502"/>
    </location>
</feature>
<sequence>MLKYARFCVIPPLSPVIVRERVPSSSGSDLIQPHAVLKISILIFALVTILGIVLVVSSALGALPSLVLTVSGCIAIAVGLIGLGILVTRLILSTIRKVDAMGYDAAVKEEQYLSRIRELESENREIRDRNRAVEDQCAHLSEENKDLRDPEYLHGMTERLIASLEIENQALVAENILLKDWNASLSRDFRAYKQKFPLGALEPWKEDIACIMEQNLFLKPECIAMVKSLPLETQRLFLYPKGFQSLVNRFAPRSRFFQTPKYEYNSRNENEDGKVAAVCARLKKEFFSAVLGACSYEELGGICERAVALKETLPLPEAVYDTLVQEFPNLLTAESLWKEWCFYSYPYLRPYLSVDYCKRLFVQLFEELCLKLFTTGSPEDQALVRLFSYYRNHIPAVLASFGLPPPETGGSVFVLLPKQENLLWSQIEVLATRYLKDTFVRNSEWTGSFEMMFSYNEMCKEISEGRIRFAEDYETRHSEEFPPSPLSEEGEGEEFLPPCSEEEVSVLERPDLDVDSMWVWHPPVPKGPL</sequence>
<keyword evidence="1" id="KW-0175">Coiled coil</keyword>
<evidence type="ECO:0000313" key="4">
    <source>
        <dbReference type="EMBL" id="CRI43168.1"/>
    </source>
</evidence>
<gene>
    <name evidence="4" type="ORF">BN1224_DC9_CL_00520</name>
</gene>
<accession>A0A0F7X0R3</accession>
<keyword evidence="3" id="KW-0472">Membrane</keyword>
<feature type="transmembrane region" description="Helical" evidence="3">
    <location>
        <begin position="35"/>
        <end position="60"/>
    </location>
</feature>
<organism evidence="4">
    <name type="scientific">Chlamydia pneumoniae</name>
    <name type="common">Chlamydophila pneumoniae</name>
    <dbReference type="NCBI Taxonomy" id="83558"/>
    <lineage>
        <taxon>Bacteria</taxon>
        <taxon>Pseudomonadati</taxon>
        <taxon>Chlamydiota</taxon>
        <taxon>Chlamydiia</taxon>
        <taxon>Chlamydiales</taxon>
        <taxon>Chlamydiaceae</taxon>
        <taxon>Chlamydia/Chlamydophila group</taxon>
        <taxon>Chlamydia</taxon>
    </lineage>
</organism>
<proteinExistence type="predicted"/>
<evidence type="ECO:0000256" key="1">
    <source>
        <dbReference type="SAM" id="Coils"/>
    </source>
</evidence>
<evidence type="ECO:0000256" key="2">
    <source>
        <dbReference type="SAM" id="MobiDB-lite"/>
    </source>
</evidence>
<feature type="compositionally biased region" description="Acidic residues" evidence="2">
    <location>
        <begin position="488"/>
        <end position="502"/>
    </location>
</feature>
<protein>
    <submittedName>
        <fullName evidence="4">Uncharacterized protein</fullName>
    </submittedName>
</protein>
<feature type="coiled-coil region" evidence="1">
    <location>
        <begin position="109"/>
        <end position="143"/>
    </location>
</feature>
<feature type="transmembrane region" description="Helical" evidence="3">
    <location>
        <begin position="66"/>
        <end position="92"/>
    </location>
</feature>
<dbReference type="EMBL" id="LN847065">
    <property type="protein sequence ID" value="CRI43168.1"/>
    <property type="molecule type" value="Genomic_DNA"/>
</dbReference>
<dbReference type="AlphaFoldDB" id="A0A0F7X0R3"/>
<reference evidence="4" key="1">
    <citation type="submission" date="2015-05" db="EMBL/GenBank/DDBJ databases">
        <authorList>
            <person name="Rattei Thomas"/>
        </authorList>
    </citation>
    <scope>NUCLEOTIDE SEQUENCE</scope>
    <source>
        <strain evidence="4">DC9</strain>
    </source>
</reference>
<keyword evidence="3" id="KW-0812">Transmembrane</keyword>
<evidence type="ECO:0000256" key="3">
    <source>
        <dbReference type="SAM" id="Phobius"/>
    </source>
</evidence>
<name>A0A0F7X0R3_CHLPN</name>
<keyword evidence="3" id="KW-1133">Transmembrane helix</keyword>